<dbReference type="AlphaFoldDB" id="A0A8X8ZL69"/>
<evidence type="ECO:0000259" key="1">
    <source>
        <dbReference type="Pfam" id="PF13976"/>
    </source>
</evidence>
<dbReference type="EMBL" id="PNBA02000011">
    <property type="protein sequence ID" value="KAG6408761.1"/>
    <property type="molecule type" value="Genomic_DNA"/>
</dbReference>
<feature type="domain" description="Retrovirus-related Pol polyprotein from transposon TNT 1-94-like beta-barrel" evidence="2">
    <location>
        <begin position="211"/>
        <end position="265"/>
    </location>
</feature>
<dbReference type="Proteomes" id="UP000298416">
    <property type="component" value="Unassembled WGS sequence"/>
</dbReference>
<gene>
    <name evidence="3" type="ORF">SASPL_131782</name>
</gene>
<dbReference type="Pfam" id="PF14223">
    <property type="entry name" value="Retrotran_gag_2"/>
    <property type="match status" value="1"/>
</dbReference>
<evidence type="ECO:0000259" key="2">
    <source>
        <dbReference type="Pfam" id="PF22936"/>
    </source>
</evidence>
<dbReference type="InterPro" id="IPR054722">
    <property type="entry name" value="PolX-like_BBD"/>
</dbReference>
<dbReference type="PANTHER" id="PTHR35317:SF27">
    <property type="entry name" value="RETROVIRUS-RELATED POL POLYPROTEIN FROM TRANSPOSON TNT 1-94"/>
    <property type="match status" value="1"/>
</dbReference>
<organism evidence="3">
    <name type="scientific">Salvia splendens</name>
    <name type="common">Scarlet sage</name>
    <dbReference type="NCBI Taxonomy" id="180675"/>
    <lineage>
        <taxon>Eukaryota</taxon>
        <taxon>Viridiplantae</taxon>
        <taxon>Streptophyta</taxon>
        <taxon>Embryophyta</taxon>
        <taxon>Tracheophyta</taxon>
        <taxon>Spermatophyta</taxon>
        <taxon>Magnoliopsida</taxon>
        <taxon>eudicotyledons</taxon>
        <taxon>Gunneridae</taxon>
        <taxon>Pentapetalae</taxon>
        <taxon>asterids</taxon>
        <taxon>lamiids</taxon>
        <taxon>Lamiales</taxon>
        <taxon>Lamiaceae</taxon>
        <taxon>Nepetoideae</taxon>
        <taxon>Mentheae</taxon>
        <taxon>Salviinae</taxon>
        <taxon>Salvia</taxon>
        <taxon>Salvia subgen. Calosphace</taxon>
        <taxon>core Calosphace</taxon>
    </lineage>
</organism>
<proteinExistence type="predicted"/>
<reference evidence="3" key="1">
    <citation type="submission" date="2018-01" db="EMBL/GenBank/DDBJ databases">
        <authorList>
            <person name="Mao J.F."/>
        </authorList>
    </citation>
    <scope>NUCLEOTIDE SEQUENCE</scope>
    <source>
        <strain evidence="3">Huo1</strain>
        <tissue evidence="3">Leaf</tissue>
    </source>
</reference>
<dbReference type="PANTHER" id="PTHR35317">
    <property type="entry name" value="OS04G0629600 PROTEIN"/>
    <property type="match status" value="1"/>
</dbReference>
<dbReference type="Pfam" id="PF13976">
    <property type="entry name" value="gag_pre-integrs"/>
    <property type="match status" value="1"/>
</dbReference>
<comment type="caution">
    <text evidence="3">The sequence shown here is derived from an EMBL/GenBank/DDBJ whole genome shotgun (WGS) entry which is preliminary data.</text>
</comment>
<name>A0A8X8ZL69_SALSN</name>
<evidence type="ECO:0000313" key="4">
    <source>
        <dbReference type="Proteomes" id="UP000298416"/>
    </source>
</evidence>
<evidence type="ECO:0008006" key="5">
    <source>
        <dbReference type="Google" id="ProtNLM"/>
    </source>
</evidence>
<dbReference type="Pfam" id="PF22936">
    <property type="entry name" value="Pol_BBD"/>
    <property type="match status" value="1"/>
</dbReference>
<evidence type="ECO:0000313" key="3">
    <source>
        <dbReference type="EMBL" id="KAG6408761.1"/>
    </source>
</evidence>
<dbReference type="InterPro" id="IPR025724">
    <property type="entry name" value="GAG-pre-integrase_dom"/>
</dbReference>
<feature type="domain" description="GAG-pre-integrase" evidence="1">
    <location>
        <begin position="304"/>
        <end position="366"/>
    </location>
</feature>
<protein>
    <recommendedName>
        <fullName evidence="5">GAG-pre-integrase domain-containing protein</fullName>
    </recommendedName>
</protein>
<accession>A0A8X8ZL69</accession>
<keyword evidence="4" id="KW-1185">Reference proteome</keyword>
<reference evidence="3" key="2">
    <citation type="submission" date="2020-08" db="EMBL/GenBank/DDBJ databases">
        <title>Plant Genome Project.</title>
        <authorList>
            <person name="Zhang R.-G."/>
        </authorList>
    </citation>
    <scope>NUCLEOTIDE SEQUENCE</scope>
    <source>
        <strain evidence="3">Huo1</strain>
        <tissue evidence="3">Leaf</tissue>
    </source>
</reference>
<sequence length="367" mass="42218">MSEEKNFMQPAIPRFDGHYDHWSMLMENLLRSKGYWSQVEIGYEEPNAGASVSDADRKKLEELRTTDLKVKNYLFQAIDRTILEQILEKGTSKQIWDSMKKKFEGNARVKRAALQALRRDFEILEMKVGETITNYFARVMIVANQMRSYGEQMSESTIVEKILRTLTKKFNYIVVSIEESKDIDSLTIDELQSSLIVHEQKFHRSHGEEQALKMVNLGNNMKMSVAGKGYVRLCLNGVTHIISGVFYVPELKNHLLSVGQLQEKGLAILIQSNECKIYHPSRGLIIQTKMTANRMFVLLSEVTNKQIKEEVCLQATTKDLAQLWHRRYGHLSYKSLSTLQLKEMVRGLPKFSESSDVCTDCLKGKQH</sequence>